<keyword evidence="2" id="KW-0808">Transferase</keyword>
<evidence type="ECO:0000259" key="1">
    <source>
        <dbReference type="Pfam" id="PF00485"/>
    </source>
</evidence>
<evidence type="ECO:0000313" key="3">
    <source>
        <dbReference type="Proteomes" id="UP000199225"/>
    </source>
</evidence>
<keyword evidence="2" id="KW-0418">Kinase</keyword>
<dbReference type="Proteomes" id="UP000199225">
    <property type="component" value="Unassembled WGS sequence"/>
</dbReference>
<organism evidence="2 3">
    <name type="scientific">Salimicrobium halophilum</name>
    <dbReference type="NCBI Taxonomy" id="86666"/>
    <lineage>
        <taxon>Bacteria</taxon>
        <taxon>Bacillati</taxon>
        <taxon>Bacillota</taxon>
        <taxon>Bacilli</taxon>
        <taxon>Bacillales</taxon>
        <taxon>Bacillaceae</taxon>
        <taxon>Salimicrobium</taxon>
    </lineage>
</organism>
<protein>
    <submittedName>
        <fullName evidence="2">Uridine kinase</fullName>
    </submittedName>
</protein>
<dbReference type="SUPFAM" id="SSF52540">
    <property type="entry name" value="P-loop containing nucleoside triphosphate hydrolases"/>
    <property type="match status" value="1"/>
</dbReference>
<dbReference type="Gene3D" id="3.40.50.300">
    <property type="entry name" value="P-loop containing nucleotide triphosphate hydrolases"/>
    <property type="match status" value="1"/>
</dbReference>
<accession>A0A1G8QVX0</accession>
<dbReference type="EMBL" id="FNEV01000002">
    <property type="protein sequence ID" value="SDJ08882.1"/>
    <property type="molecule type" value="Genomic_DNA"/>
</dbReference>
<sequence>MRIRTKKGECHNFEQFVDFMQSSTKKQATLLIGIDGCGGSGKSTVANKLKEVLSDVTVVHMDDFHLPSSQLMEENPGRNPIGADFDWKRVYNQVLVPISQNQEGYYQRYDWDTDELAEGHTVPVGGIVLIEGVYSNRKELANTYDLTVWVDCPRETRLFRGLERDGEEARDMWVNNWMISEDRYVEEHKPQERADVIVDGTQ</sequence>
<reference evidence="3" key="1">
    <citation type="submission" date="2016-10" db="EMBL/GenBank/DDBJ databases">
        <authorList>
            <person name="Varghese N."/>
            <person name="Submissions S."/>
        </authorList>
    </citation>
    <scope>NUCLEOTIDE SEQUENCE [LARGE SCALE GENOMIC DNA]</scope>
    <source>
        <strain evidence="3">DSM 4771</strain>
    </source>
</reference>
<dbReference type="Pfam" id="PF00485">
    <property type="entry name" value="PRK"/>
    <property type="match status" value="1"/>
</dbReference>
<proteinExistence type="predicted"/>
<gene>
    <name evidence="2" type="ORF">SAMN04490247_0663</name>
</gene>
<evidence type="ECO:0000313" key="2">
    <source>
        <dbReference type="EMBL" id="SDJ08882.1"/>
    </source>
</evidence>
<dbReference type="PANTHER" id="PTHR10285">
    <property type="entry name" value="URIDINE KINASE"/>
    <property type="match status" value="1"/>
</dbReference>
<name>A0A1G8QVX0_9BACI</name>
<dbReference type="InterPro" id="IPR027417">
    <property type="entry name" value="P-loop_NTPase"/>
</dbReference>
<dbReference type="GO" id="GO:0016301">
    <property type="term" value="F:kinase activity"/>
    <property type="evidence" value="ECO:0007669"/>
    <property type="project" value="UniProtKB-KW"/>
</dbReference>
<feature type="domain" description="Phosphoribulokinase/uridine kinase" evidence="1">
    <location>
        <begin position="31"/>
        <end position="198"/>
    </location>
</feature>
<dbReference type="InterPro" id="IPR006083">
    <property type="entry name" value="PRK/URK"/>
</dbReference>
<dbReference type="STRING" id="86666.SAMN04490247_0663"/>
<dbReference type="GO" id="GO:0005524">
    <property type="term" value="F:ATP binding"/>
    <property type="evidence" value="ECO:0007669"/>
    <property type="project" value="InterPro"/>
</dbReference>
<dbReference type="AlphaFoldDB" id="A0A1G8QVX0"/>
<keyword evidence="3" id="KW-1185">Reference proteome</keyword>